<dbReference type="AlphaFoldDB" id="A0A428MW06"/>
<comment type="caution">
    <text evidence="2">The sequence shown here is derived from an EMBL/GenBank/DDBJ whole genome shotgun (WGS) entry which is preliminary data.</text>
</comment>
<keyword evidence="1" id="KW-0812">Transmembrane</keyword>
<feature type="transmembrane region" description="Helical" evidence="1">
    <location>
        <begin position="7"/>
        <end position="24"/>
    </location>
</feature>
<reference evidence="2 3" key="1">
    <citation type="submission" date="2018-10" db="EMBL/GenBank/DDBJ databases">
        <title>Draft genome sequence of Bacillus salarius IM0101, isolated from a hypersaline soil in Inner Mongolia, China.</title>
        <authorList>
            <person name="Yamprayoonswat W."/>
            <person name="Boonvisut S."/>
            <person name="Jumpathong W."/>
            <person name="Sittihan S."/>
            <person name="Ruangsuj P."/>
            <person name="Wanthongcharoen S."/>
            <person name="Thongpramul N."/>
            <person name="Pimmason S."/>
            <person name="Yu B."/>
            <person name="Yasawong M."/>
        </authorList>
    </citation>
    <scope>NUCLEOTIDE SEQUENCE [LARGE SCALE GENOMIC DNA]</scope>
    <source>
        <strain evidence="2 3">IM0101</strain>
    </source>
</reference>
<dbReference type="EMBL" id="RBVX01000038">
    <property type="protein sequence ID" value="RSL30373.1"/>
    <property type="molecule type" value="Genomic_DNA"/>
</dbReference>
<evidence type="ECO:0000256" key="1">
    <source>
        <dbReference type="SAM" id="Phobius"/>
    </source>
</evidence>
<dbReference type="RefSeq" id="WP_125560756.1">
    <property type="nucleotide sequence ID" value="NZ_RBVX01000038.1"/>
</dbReference>
<evidence type="ECO:0000313" key="2">
    <source>
        <dbReference type="EMBL" id="RSL30373.1"/>
    </source>
</evidence>
<accession>A0A428MW06</accession>
<keyword evidence="1" id="KW-1133">Transmembrane helix</keyword>
<keyword evidence="3" id="KW-1185">Reference proteome</keyword>
<protein>
    <submittedName>
        <fullName evidence="2">Uncharacterized protein</fullName>
    </submittedName>
</protein>
<gene>
    <name evidence="2" type="ORF">D7Z54_26400</name>
</gene>
<organism evidence="2 3">
    <name type="scientific">Salibacterium salarium</name>
    <dbReference type="NCBI Taxonomy" id="284579"/>
    <lineage>
        <taxon>Bacteria</taxon>
        <taxon>Bacillati</taxon>
        <taxon>Bacillota</taxon>
        <taxon>Bacilli</taxon>
        <taxon>Bacillales</taxon>
        <taxon>Bacillaceae</taxon>
    </lineage>
</organism>
<dbReference type="Proteomes" id="UP000275076">
    <property type="component" value="Unassembled WGS sequence"/>
</dbReference>
<sequence>MINGKRNKIIVGVLAVIGLFALLGDNIFRVITILTAVLLFYTSAKLLRNQSSRVMVLSGIAMLVLGSFVLTGWLPMYLLIAIIIGVAVVFVKRYLDK</sequence>
<keyword evidence="1" id="KW-0472">Membrane</keyword>
<feature type="transmembrane region" description="Helical" evidence="1">
    <location>
        <begin position="76"/>
        <end position="95"/>
    </location>
</feature>
<evidence type="ECO:0000313" key="3">
    <source>
        <dbReference type="Proteomes" id="UP000275076"/>
    </source>
</evidence>
<proteinExistence type="predicted"/>
<dbReference type="OrthoDB" id="2972840at2"/>
<name>A0A428MW06_9BACI</name>